<proteinExistence type="predicted"/>
<accession>A0ABR2NKM6</accession>
<organism evidence="2 3">
    <name type="scientific">Hibiscus sabdariffa</name>
    <name type="common">roselle</name>
    <dbReference type="NCBI Taxonomy" id="183260"/>
    <lineage>
        <taxon>Eukaryota</taxon>
        <taxon>Viridiplantae</taxon>
        <taxon>Streptophyta</taxon>
        <taxon>Embryophyta</taxon>
        <taxon>Tracheophyta</taxon>
        <taxon>Spermatophyta</taxon>
        <taxon>Magnoliopsida</taxon>
        <taxon>eudicotyledons</taxon>
        <taxon>Gunneridae</taxon>
        <taxon>Pentapetalae</taxon>
        <taxon>rosids</taxon>
        <taxon>malvids</taxon>
        <taxon>Malvales</taxon>
        <taxon>Malvaceae</taxon>
        <taxon>Malvoideae</taxon>
        <taxon>Hibiscus</taxon>
    </lineage>
</organism>
<sequence length="169" mass="19017">MQSPPGTASIRSYPRPNGRRSHPRGYLRSGSMVTELTRRVDSVRVDSVSDRFGSVQGRFGSDRFSDPNVLGLRFGLGSVGLRPRVRAWDDWPGLVKQAWPGWPVLEQGGRSSTGAARGGHARPLGAEKRPKRRKLYQNKPNIPKPYLPQWKWAPNTAEKKRSEISLDFR</sequence>
<evidence type="ECO:0000256" key="1">
    <source>
        <dbReference type="SAM" id="MobiDB-lite"/>
    </source>
</evidence>
<keyword evidence="3" id="KW-1185">Reference proteome</keyword>
<protein>
    <submittedName>
        <fullName evidence="2">Uncharacterized protein</fullName>
    </submittedName>
</protein>
<name>A0ABR2NKM6_9ROSI</name>
<reference evidence="2 3" key="1">
    <citation type="journal article" date="2024" name="G3 (Bethesda)">
        <title>Genome assembly of Hibiscus sabdariffa L. provides insights into metabolisms of medicinal natural products.</title>
        <authorList>
            <person name="Kim T."/>
        </authorList>
    </citation>
    <scope>NUCLEOTIDE SEQUENCE [LARGE SCALE GENOMIC DNA]</scope>
    <source>
        <strain evidence="2">TK-2024</strain>
        <tissue evidence="2">Old leaves</tissue>
    </source>
</reference>
<feature type="compositionally biased region" description="Polar residues" evidence="1">
    <location>
        <begin position="1"/>
        <end position="10"/>
    </location>
</feature>
<gene>
    <name evidence="2" type="ORF">V6N11_057206</name>
</gene>
<comment type="caution">
    <text evidence="2">The sequence shown here is derived from an EMBL/GenBank/DDBJ whole genome shotgun (WGS) entry which is preliminary data.</text>
</comment>
<evidence type="ECO:0000313" key="2">
    <source>
        <dbReference type="EMBL" id="KAK8976606.1"/>
    </source>
</evidence>
<feature type="compositionally biased region" description="Basic and acidic residues" evidence="1">
    <location>
        <begin position="157"/>
        <end position="169"/>
    </location>
</feature>
<feature type="region of interest" description="Disordered" evidence="1">
    <location>
        <begin position="105"/>
        <end position="169"/>
    </location>
</feature>
<dbReference type="Proteomes" id="UP001396334">
    <property type="component" value="Unassembled WGS sequence"/>
</dbReference>
<feature type="region of interest" description="Disordered" evidence="1">
    <location>
        <begin position="1"/>
        <end position="30"/>
    </location>
</feature>
<dbReference type="EMBL" id="JBBPBN010000127">
    <property type="protein sequence ID" value="KAK8976606.1"/>
    <property type="molecule type" value="Genomic_DNA"/>
</dbReference>
<evidence type="ECO:0000313" key="3">
    <source>
        <dbReference type="Proteomes" id="UP001396334"/>
    </source>
</evidence>